<dbReference type="Proteomes" id="UP000006977">
    <property type="component" value="Unassembled WGS sequence"/>
</dbReference>
<evidence type="ECO:0000313" key="1">
    <source>
        <dbReference type="EMBL" id="EJQ83835.1"/>
    </source>
</evidence>
<gene>
    <name evidence="1" type="ORF">IGC_01361</name>
</gene>
<dbReference type="PATRIC" id="fig|1053206.3.peg.1383"/>
<accession>J8E5P6</accession>
<reference evidence="1 2" key="1">
    <citation type="submission" date="2012-04" db="EMBL/GenBank/DDBJ databases">
        <title>The Genome Sequence of Bacillus cereus HuA4-10.</title>
        <authorList>
            <consortium name="The Broad Institute Genome Sequencing Platform"/>
            <consortium name="The Broad Institute Genome Sequencing Center for Infectious Disease"/>
            <person name="Feldgarden M."/>
            <person name="Van der Auwera G.A."/>
            <person name="Mahillon J."/>
            <person name="Duprez V."/>
            <person name="Timmery S."/>
            <person name="Mattelet C."/>
            <person name="Dierick K."/>
            <person name="Sun M."/>
            <person name="Yu Z."/>
            <person name="Zhu L."/>
            <person name="Hu X."/>
            <person name="Shank E.B."/>
            <person name="Swiecicka I."/>
            <person name="Hansen B.M."/>
            <person name="Andrup L."/>
            <person name="Young S.K."/>
            <person name="Zeng Q."/>
            <person name="Gargeya S."/>
            <person name="Fitzgerald M."/>
            <person name="Haas B."/>
            <person name="Abouelleil A."/>
            <person name="Alvarado L."/>
            <person name="Arachchi H.M."/>
            <person name="Berlin A."/>
            <person name="Chapman S.B."/>
            <person name="Goldberg J."/>
            <person name="Griggs A."/>
            <person name="Gujja S."/>
            <person name="Hansen M."/>
            <person name="Howarth C."/>
            <person name="Imamovic A."/>
            <person name="Larimer J."/>
            <person name="McCowen C."/>
            <person name="Montmayeur A."/>
            <person name="Murphy C."/>
            <person name="Neiman D."/>
            <person name="Pearson M."/>
            <person name="Priest M."/>
            <person name="Roberts A."/>
            <person name="Saif S."/>
            <person name="Shea T."/>
            <person name="Sisk P."/>
            <person name="Sykes S."/>
            <person name="Wortman J."/>
            <person name="Nusbaum C."/>
            <person name="Birren B."/>
        </authorList>
    </citation>
    <scope>NUCLEOTIDE SEQUENCE [LARGE SCALE GENOMIC DNA]</scope>
    <source>
        <strain evidence="1 2">HuA4-10</strain>
    </source>
</reference>
<sequence length="413" mass="48969">MAKTINRDAGDKSKGFRLQRLRAISLLFDQMEKKDDKISVFASTEYLDDVYIKKVSPDGIITYTEGDKNYDKTKRFSFMSKEVTNSLIIFLDNWLNCEMSDTLYYCFYTNIHYTYEKDKTEIIKKLGIVLPEKSILDYLTVYEFNKEVIECIKKRLLYEYEEQYKNKKENGYLEVIKEFKYDTWVSFLLRINWKFGQYDDKELEEVLIDKLKNRSFLTNIDVLGKEDLIINFLENKFSANEQYTDAISKHVTSTHVENILLRISKDVVKKDSDPVYSVWDSLEPPTDNRGIKDKIYDVDKDYKRRKLGLKARDIAAIKEEFQQLPDHEQGSYRYRIFEACQKRLNELLDKELPVDVDEWLEELFEASKKHLEDKSKDYAYAIQSDDAIKKVILELIDSCFLSFDEKGFYDGDI</sequence>
<evidence type="ECO:0008006" key="3">
    <source>
        <dbReference type="Google" id="ProtNLM"/>
    </source>
</evidence>
<evidence type="ECO:0000313" key="2">
    <source>
        <dbReference type="Proteomes" id="UP000006977"/>
    </source>
</evidence>
<name>J8E5P6_BACCE</name>
<proteinExistence type="predicted"/>
<dbReference type="EMBL" id="AHEA01000015">
    <property type="protein sequence ID" value="EJQ83835.1"/>
    <property type="molecule type" value="Genomic_DNA"/>
</dbReference>
<comment type="caution">
    <text evidence="1">The sequence shown here is derived from an EMBL/GenBank/DDBJ whole genome shotgun (WGS) entry which is preliminary data.</text>
</comment>
<organism evidence="1 2">
    <name type="scientific">Bacillus cereus HuA4-10</name>
    <dbReference type="NCBI Taxonomy" id="1053206"/>
    <lineage>
        <taxon>Bacteria</taxon>
        <taxon>Bacillati</taxon>
        <taxon>Bacillota</taxon>
        <taxon>Bacilli</taxon>
        <taxon>Bacillales</taxon>
        <taxon>Bacillaceae</taxon>
        <taxon>Bacillus</taxon>
        <taxon>Bacillus cereus group</taxon>
    </lineage>
</organism>
<dbReference type="HOGENOM" id="CLU_054210_0_0_9"/>
<protein>
    <recommendedName>
        <fullName evidence="3">CD-NTase associated protein 4-like DNA endonuclease domain-containing protein</fullName>
    </recommendedName>
</protein>
<dbReference type="AlphaFoldDB" id="J8E5P6"/>
<dbReference type="RefSeq" id="WP_002145817.1">
    <property type="nucleotide sequence ID" value="NZ_JH792148.1"/>
</dbReference>